<dbReference type="AlphaFoldDB" id="A0A5C8Z2K1"/>
<keyword evidence="1" id="KW-1133">Transmembrane helix</keyword>
<sequence length="109" mass="12197">MITDLLVQFSDFFRPHLTFISSALIATILTIYGGHLNKAIWALVGNAHFVIRTLVFVALCTFGYGAIAVYCLPIVEELFLFSGHMWLGVLIVVSFAFIGYLAEKHSRKE</sequence>
<evidence type="ECO:0000313" key="3">
    <source>
        <dbReference type="Proteomes" id="UP000321764"/>
    </source>
</evidence>
<dbReference type="Proteomes" id="UP000321764">
    <property type="component" value="Unassembled WGS sequence"/>
</dbReference>
<organism evidence="2 3">
    <name type="scientific">Reinekea thalattae</name>
    <dbReference type="NCBI Taxonomy" id="2593301"/>
    <lineage>
        <taxon>Bacteria</taxon>
        <taxon>Pseudomonadati</taxon>
        <taxon>Pseudomonadota</taxon>
        <taxon>Gammaproteobacteria</taxon>
        <taxon>Oceanospirillales</taxon>
        <taxon>Saccharospirillaceae</taxon>
        <taxon>Reinekea</taxon>
    </lineage>
</organism>
<protein>
    <submittedName>
        <fullName evidence="2">DUF3392 family protein</fullName>
    </submittedName>
</protein>
<feature type="transmembrane region" description="Helical" evidence="1">
    <location>
        <begin position="81"/>
        <end position="102"/>
    </location>
</feature>
<dbReference type="RefSeq" id="WP_147714973.1">
    <property type="nucleotide sequence ID" value="NZ_VKAD01000003.1"/>
</dbReference>
<feature type="transmembrane region" description="Helical" evidence="1">
    <location>
        <begin position="53"/>
        <end position="75"/>
    </location>
</feature>
<evidence type="ECO:0000313" key="2">
    <source>
        <dbReference type="EMBL" id="TXR51479.1"/>
    </source>
</evidence>
<proteinExistence type="predicted"/>
<dbReference type="InterPro" id="IPR021813">
    <property type="entry name" value="DUF3392"/>
</dbReference>
<dbReference type="OrthoDB" id="6196761at2"/>
<feature type="transmembrane region" description="Helical" evidence="1">
    <location>
        <begin position="12"/>
        <end position="32"/>
    </location>
</feature>
<evidence type="ECO:0000256" key="1">
    <source>
        <dbReference type="SAM" id="Phobius"/>
    </source>
</evidence>
<dbReference type="Pfam" id="PF11872">
    <property type="entry name" value="DUF3392"/>
    <property type="match status" value="1"/>
</dbReference>
<keyword evidence="1" id="KW-0812">Transmembrane</keyword>
<gene>
    <name evidence="2" type="ORF">FME95_13235</name>
</gene>
<reference evidence="2 3" key="1">
    <citation type="submission" date="2019-07" db="EMBL/GenBank/DDBJ databases">
        <title>Reinekea sp. strain SSH23 genome sequencing and assembly.</title>
        <authorList>
            <person name="Kim I."/>
        </authorList>
    </citation>
    <scope>NUCLEOTIDE SEQUENCE [LARGE SCALE GENOMIC DNA]</scope>
    <source>
        <strain evidence="2 3">SSH23</strain>
    </source>
</reference>
<dbReference type="EMBL" id="VKAD01000003">
    <property type="protein sequence ID" value="TXR51479.1"/>
    <property type="molecule type" value="Genomic_DNA"/>
</dbReference>
<accession>A0A5C8Z2K1</accession>
<keyword evidence="3" id="KW-1185">Reference proteome</keyword>
<comment type="caution">
    <text evidence="2">The sequence shown here is derived from an EMBL/GenBank/DDBJ whole genome shotgun (WGS) entry which is preliminary data.</text>
</comment>
<keyword evidence="1" id="KW-0472">Membrane</keyword>
<name>A0A5C8Z2K1_9GAMM</name>